<evidence type="ECO:0000256" key="3">
    <source>
        <dbReference type="ARBA" id="ARBA00022475"/>
    </source>
</evidence>
<evidence type="ECO:0000313" key="10">
    <source>
        <dbReference type="EMBL" id="GAA5212038.1"/>
    </source>
</evidence>
<reference evidence="11" key="1">
    <citation type="journal article" date="2019" name="Int. J. Syst. Evol. Microbiol.">
        <title>The Global Catalogue of Microorganisms (GCM) 10K type strain sequencing project: providing services to taxonomists for standard genome sequencing and annotation.</title>
        <authorList>
            <consortium name="The Broad Institute Genomics Platform"/>
            <consortium name="The Broad Institute Genome Sequencing Center for Infectious Disease"/>
            <person name="Wu L."/>
            <person name="Ma J."/>
        </authorList>
    </citation>
    <scope>NUCLEOTIDE SEQUENCE [LARGE SCALE GENOMIC DNA]</scope>
    <source>
        <strain evidence="11">JCM 18306</strain>
    </source>
</reference>
<dbReference type="PANTHER" id="PTHR30353">
    <property type="entry name" value="INNER MEMBRANE PROTEIN DEDA-RELATED"/>
    <property type="match status" value="1"/>
</dbReference>
<evidence type="ECO:0000256" key="2">
    <source>
        <dbReference type="ARBA" id="ARBA00010792"/>
    </source>
</evidence>
<evidence type="ECO:0000313" key="11">
    <source>
        <dbReference type="Proteomes" id="UP001499878"/>
    </source>
</evidence>
<keyword evidence="4 7" id="KW-0812">Transmembrane</keyword>
<keyword evidence="5 7" id="KW-1133">Transmembrane helix</keyword>
<dbReference type="InterPro" id="IPR032816">
    <property type="entry name" value="VTT_dom"/>
</dbReference>
<feature type="transmembrane region" description="Helical" evidence="7">
    <location>
        <begin position="192"/>
        <end position="213"/>
    </location>
</feature>
<feature type="region of interest" description="Disordered" evidence="8">
    <location>
        <begin position="248"/>
        <end position="274"/>
    </location>
</feature>
<feature type="transmembrane region" description="Helical" evidence="7">
    <location>
        <begin position="74"/>
        <end position="95"/>
    </location>
</feature>
<evidence type="ECO:0000256" key="8">
    <source>
        <dbReference type="SAM" id="MobiDB-lite"/>
    </source>
</evidence>
<dbReference type="Proteomes" id="UP001499878">
    <property type="component" value="Unassembled WGS sequence"/>
</dbReference>
<proteinExistence type="inferred from homology"/>
<evidence type="ECO:0000256" key="5">
    <source>
        <dbReference type="ARBA" id="ARBA00022989"/>
    </source>
</evidence>
<comment type="caution">
    <text evidence="10">The sequence shown here is derived from an EMBL/GenBank/DDBJ whole genome shotgun (WGS) entry which is preliminary data.</text>
</comment>
<protein>
    <recommendedName>
        <fullName evidence="9">VTT domain-containing protein</fullName>
    </recommendedName>
</protein>
<comment type="similarity">
    <text evidence="2 7">Belongs to the DedA family.</text>
</comment>
<comment type="subcellular location">
    <subcellularLocation>
        <location evidence="1 7">Cell membrane</location>
        <topology evidence="1 7">Multi-pass membrane protein</topology>
    </subcellularLocation>
</comment>
<evidence type="ECO:0000256" key="1">
    <source>
        <dbReference type="ARBA" id="ARBA00004651"/>
    </source>
</evidence>
<evidence type="ECO:0000256" key="4">
    <source>
        <dbReference type="ARBA" id="ARBA00022692"/>
    </source>
</evidence>
<gene>
    <name evidence="10" type="ORF">GCM10023323_46290</name>
</gene>
<dbReference type="InterPro" id="IPR032818">
    <property type="entry name" value="DedA-like"/>
</dbReference>
<evidence type="ECO:0000256" key="6">
    <source>
        <dbReference type="ARBA" id="ARBA00023136"/>
    </source>
</evidence>
<keyword evidence="3 7" id="KW-1003">Cell membrane</keyword>
<evidence type="ECO:0000256" key="7">
    <source>
        <dbReference type="RuleBase" id="RU367016"/>
    </source>
</evidence>
<evidence type="ECO:0000259" key="9">
    <source>
        <dbReference type="Pfam" id="PF09335"/>
    </source>
</evidence>
<sequence>MGAVGSRPLLYEGEGTGMFSPEAMFAVVPVWLTLVIVFLLPAVEPAVPVVGMLFPSQTALVASGVLAHHGVLPVVGVFALAVAGALAGNVLGYGVGRRWGDRLEGALPGRLTGSRSYRLALATVGARHGRAVLLGRFNGGLRTLVPALCGSVQVPWRPYLGWSVLAALLWAPCCVGLGLLAGGSWEKWGGSGVLACASVVLLLTTSLPLLLTARGEHARAARAEEAGAQGPLGGPAEAGDVRVTAARRGSAPVPLPAGPGRSGPRGTAGARTTL</sequence>
<dbReference type="Pfam" id="PF09335">
    <property type="entry name" value="VTT_dom"/>
    <property type="match status" value="1"/>
</dbReference>
<keyword evidence="6 7" id="KW-0472">Membrane</keyword>
<keyword evidence="11" id="KW-1185">Reference proteome</keyword>
<accession>A0ABP9TAI1</accession>
<feature type="domain" description="VTT" evidence="9">
    <location>
        <begin position="54"/>
        <end position="178"/>
    </location>
</feature>
<dbReference type="PANTHER" id="PTHR30353:SF15">
    <property type="entry name" value="INNER MEMBRANE PROTEIN YABI"/>
    <property type="match status" value="1"/>
</dbReference>
<feature type="transmembrane region" description="Helical" evidence="7">
    <location>
        <begin position="23"/>
        <end position="42"/>
    </location>
</feature>
<organism evidence="10 11">
    <name type="scientific">Streptomyces thinghirensis</name>
    <dbReference type="NCBI Taxonomy" id="551547"/>
    <lineage>
        <taxon>Bacteria</taxon>
        <taxon>Bacillati</taxon>
        <taxon>Actinomycetota</taxon>
        <taxon>Actinomycetes</taxon>
        <taxon>Kitasatosporales</taxon>
        <taxon>Streptomycetaceae</taxon>
        <taxon>Streptomyces</taxon>
    </lineage>
</organism>
<feature type="transmembrane region" description="Helical" evidence="7">
    <location>
        <begin position="159"/>
        <end position="180"/>
    </location>
</feature>
<name>A0ABP9TAI1_9ACTN</name>
<dbReference type="EMBL" id="BAABJR010000011">
    <property type="protein sequence ID" value="GAA5212038.1"/>
    <property type="molecule type" value="Genomic_DNA"/>
</dbReference>